<dbReference type="SMART" id="SM00028">
    <property type="entry name" value="TPR"/>
    <property type="match status" value="4"/>
</dbReference>
<dbReference type="Pfam" id="PF13432">
    <property type="entry name" value="TPR_16"/>
    <property type="match status" value="1"/>
</dbReference>
<feature type="compositionally biased region" description="Polar residues" evidence="2">
    <location>
        <begin position="705"/>
        <end position="718"/>
    </location>
</feature>
<reference evidence="4 5" key="1">
    <citation type="submission" date="2019-08" db="EMBL/GenBank/DDBJ databases">
        <title>Deep-cultivation of Planctomycetes and their phenomic and genomic characterization uncovers novel biology.</title>
        <authorList>
            <person name="Wiegand S."/>
            <person name="Jogler M."/>
            <person name="Boedeker C."/>
            <person name="Pinto D."/>
            <person name="Vollmers J."/>
            <person name="Rivas-Marin E."/>
            <person name="Kohn T."/>
            <person name="Peeters S.H."/>
            <person name="Heuer A."/>
            <person name="Rast P."/>
            <person name="Oberbeckmann S."/>
            <person name="Bunk B."/>
            <person name="Jeske O."/>
            <person name="Meyerdierks A."/>
            <person name="Storesund J.E."/>
            <person name="Kallscheuer N."/>
            <person name="Luecker S."/>
            <person name="Lage O.M."/>
            <person name="Pohl T."/>
            <person name="Merkel B.J."/>
            <person name="Hornburger P."/>
            <person name="Mueller R.-W."/>
            <person name="Bruemmer F."/>
            <person name="Labrenz M."/>
            <person name="Spormann A.M."/>
            <person name="Op den Camp H."/>
            <person name="Overmann J."/>
            <person name="Amann R."/>
            <person name="Jetten M.S.M."/>
            <person name="Mascher T."/>
            <person name="Medema M.H."/>
            <person name="Devos D.P."/>
            <person name="Kaster A.-K."/>
            <person name="Ovreas L."/>
            <person name="Rohde M."/>
            <person name="Galperin M.Y."/>
            <person name="Jogler C."/>
        </authorList>
    </citation>
    <scope>NUCLEOTIDE SEQUENCE [LARGE SCALE GENOMIC DNA]</scope>
    <source>
        <strain evidence="4 5">DSM 8797</strain>
    </source>
</reference>
<dbReference type="InterPro" id="IPR011990">
    <property type="entry name" value="TPR-like_helical_dom_sf"/>
</dbReference>
<feature type="compositionally biased region" description="Low complexity" evidence="2">
    <location>
        <begin position="684"/>
        <end position="704"/>
    </location>
</feature>
<dbReference type="SUPFAM" id="SSF48452">
    <property type="entry name" value="TPR-like"/>
    <property type="match status" value="1"/>
</dbReference>
<keyword evidence="5" id="KW-1185">Reference proteome</keyword>
<feature type="compositionally biased region" description="Basic and acidic residues" evidence="2">
    <location>
        <begin position="344"/>
        <end position="353"/>
    </location>
</feature>
<feature type="chain" id="PRO_5045658680" evidence="3">
    <location>
        <begin position="25"/>
        <end position="742"/>
    </location>
</feature>
<keyword evidence="3" id="KW-0732">Signal</keyword>
<evidence type="ECO:0000256" key="2">
    <source>
        <dbReference type="SAM" id="MobiDB-lite"/>
    </source>
</evidence>
<proteinExistence type="predicted"/>
<evidence type="ECO:0000313" key="5">
    <source>
        <dbReference type="Proteomes" id="UP000322887"/>
    </source>
</evidence>
<evidence type="ECO:0000256" key="3">
    <source>
        <dbReference type="SAM" id="SignalP"/>
    </source>
</evidence>
<dbReference type="Gene3D" id="1.25.40.10">
    <property type="entry name" value="Tetratricopeptide repeat domain"/>
    <property type="match status" value="1"/>
</dbReference>
<gene>
    <name evidence="4" type="ORF">GmarT_09030</name>
</gene>
<feature type="repeat" description="TPR" evidence="1">
    <location>
        <begin position="189"/>
        <end position="222"/>
    </location>
</feature>
<dbReference type="PANTHER" id="PTHR12558">
    <property type="entry name" value="CELL DIVISION CYCLE 16,23,27"/>
    <property type="match status" value="1"/>
</dbReference>
<feature type="compositionally biased region" description="Low complexity" evidence="2">
    <location>
        <begin position="435"/>
        <end position="472"/>
    </location>
</feature>
<feature type="signal peptide" evidence="3">
    <location>
        <begin position="1"/>
        <end position="24"/>
    </location>
</feature>
<feature type="region of interest" description="Disordered" evidence="2">
    <location>
        <begin position="434"/>
        <end position="487"/>
    </location>
</feature>
<name>A0ABX5YHA9_9PLAN</name>
<feature type="region of interest" description="Disordered" evidence="2">
    <location>
        <begin position="344"/>
        <end position="386"/>
    </location>
</feature>
<feature type="region of interest" description="Disordered" evidence="2">
    <location>
        <begin position="684"/>
        <end position="742"/>
    </location>
</feature>
<dbReference type="PANTHER" id="PTHR12558:SF13">
    <property type="entry name" value="CELL DIVISION CYCLE PROTEIN 27 HOMOLOG"/>
    <property type="match status" value="1"/>
</dbReference>
<evidence type="ECO:0000313" key="4">
    <source>
        <dbReference type="EMBL" id="QEG15065.1"/>
    </source>
</evidence>
<feature type="repeat" description="TPR" evidence="1">
    <location>
        <begin position="155"/>
        <end position="188"/>
    </location>
</feature>
<sequence length="742" mass="82487">MKARMFQHLAVLSCCFLLFNGCQSGSFARSLQPSDDLAQNASEKKSESDIQKKLRVAMAEERKKGRMDRRKRNGELGDTEQLAEIPILDQKINKSPALAESKALPISSPQTAPTQVAGATIQQELSLAYDADRSGNLEKAQGYYQRVLVMDPNHFEALHRLAIIEDKKKNFPAAEAYYLKALKLDPGNVNLLSDIGYSYMLQGRDDYGEKYLREALKYQPRHTRSLDHLGWYYGRTGQYDQALALFRMTSDEAQARQKFAQLFPGVNPEMSLAQSGTTQHNVQRVAPANLSSGIQPVEQVQTEQQQPVQYATGQNGIMQYQGQPTAPAMNQSGLNPTQQIAEMMRREREKAVQTRDAGQELPAISPQRSMISPPASAPQNPLPYQDNRQHLVHAPQPAPQQYADPDVQIQAWPPAGDPEISQAVDASNYWAMKEQQQNQPVQQTRQNQSLNQQYQNQAGQNFPQAQQGQNQNMPYGSNMSGQQQMPQQRLPVNMPQAGQPMHGNQYQVPGQFPDYRINSTQQNLNTEHQYSENLQQNADQVQMREAARTGMNAGPGQMFPVAEAQQTADGNAPLRSPQMQVGTLIPASAQVPQQNVFQPGGKNIRQVQFDQPAYQQQQQSIGGVRQAGYEYSNQPVSQNGYQGQGMQPVQNAGGFPQFPSELPQSAMYSTNPAFAPANMRTTAGDLQQGAQQGAYQASQQSADQNRQGLMNPNQNQPAPSRFQWGAQPVPVPGQYSNPQSRY</sequence>
<keyword evidence="1" id="KW-0802">TPR repeat</keyword>
<protein>
    <submittedName>
        <fullName evidence="4">Tetratricopeptide repeat protein</fullName>
    </submittedName>
</protein>
<feature type="compositionally biased region" description="Polar residues" evidence="2">
    <location>
        <begin position="473"/>
        <end position="487"/>
    </location>
</feature>
<dbReference type="PROSITE" id="PS50005">
    <property type="entry name" value="TPR"/>
    <property type="match status" value="2"/>
</dbReference>
<dbReference type="EMBL" id="CP042910">
    <property type="protein sequence ID" value="QEG15065.1"/>
    <property type="molecule type" value="Genomic_DNA"/>
</dbReference>
<accession>A0ABX5YHA9</accession>
<evidence type="ECO:0000256" key="1">
    <source>
        <dbReference type="PROSITE-ProRule" id="PRU00339"/>
    </source>
</evidence>
<organism evidence="4 5">
    <name type="scientific">Gimesia maris</name>
    <dbReference type="NCBI Taxonomy" id="122"/>
    <lineage>
        <taxon>Bacteria</taxon>
        <taxon>Pseudomonadati</taxon>
        <taxon>Planctomycetota</taxon>
        <taxon>Planctomycetia</taxon>
        <taxon>Planctomycetales</taxon>
        <taxon>Planctomycetaceae</taxon>
        <taxon>Gimesia</taxon>
    </lineage>
</organism>
<dbReference type="InterPro" id="IPR019734">
    <property type="entry name" value="TPR_rpt"/>
</dbReference>
<dbReference type="Proteomes" id="UP000322887">
    <property type="component" value="Chromosome"/>
</dbReference>